<dbReference type="RefSeq" id="WP_176964783.1">
    <property type="nucleotide sequence ID" value="NZ_CP058215.1"/>
</dbReference>
<sequence>MSALYAIVAATRYLVIIPVIGLIIAAALLFVVGGLKLLEGVYMAIVNPSSVPTDVSVIGIVEFVHLFLIGTVLWITAIGLYQLFIHQMPLPKWLQINDIEELETDLIGMVVVVLAVNFLGVVFNRTENILEYGAAIALPIAALALYINVRGKRSAIHEKIVTSESAEITGDTEES</sequence>
<dbReference type="Pfam" id="PF03350">
    <property type="entry name" value="UPF0114"/>
    <property type="match status" value="1"/>
</dbReference>
<feature type="transmembrane region" description="Helical" evidence="1">
    <location>
        <begin position="106"/>
        <end position="123"/>
    </location>
</feature>
<dbReference type="OrthoDB" id="137645at2157"/>
<organism evidence="2 3">
    <name type="scientific">Methanolobus zinderi</name>
    <dbReference type="NCBI Taxonomy" id="536044"/>
    <lineage>
        <taxon>Archaea</taxon>
        <taxon>Methanobacteriati</taxon>
        <taxon>Methanobacteriota</taxon>
        <taxon>Stenosarchaea group</taxon>
        <taxon>Methanomicrobia</taxon>
        <taxon>Methanosarcinales</taxon>
        <taxon>Methanosarcinaceae</taxon>
        <taxon>Methanolobus</taxon>
    </lineage>
</organism>
<dbReference type="PANTHER" id="PTHR31721">
    <property type="entry name" value="OS06G0710300 PROTEIN"/>
    <property type="match status" value="1"/>
</dbReference>
<protein>
    <submittedName>
        <fullName evidence="2">YqhA family protein</fullName>
    </submittedName>
</protein>
<proteinExistence type="predicted"/>
<keyword evidence="1" id="KW-0812">Transmembrane</keyword>
<dbReference type="GeneID" id="55821095"/>
<dbReference type="InterPro" id="IPR005134">
    <property type="entry name" value="UPF0114"/>
</dbReference>
<gene>
    <name evidence="2" type="ORF">HWN40_05430</name>
</gene>
<evidence type="ECO:0000256" key="1">
    <source>
        <dbReference type="SAM" id="Phobius"/>
    </source>
</evidence>
<keyword evidence="3" id="KW-1185">Reference proteome</keyword>
<dbReference type="Proteomes" id="UP000509594">
    <property type="component" value="Chromosome"/>
</dbReference>
<dbReference type="KEGG" id="mzi:HWN40_05430"/>
<evidence type="ECO:0000313" key="2">
    <source>
        <dbReference type="EMBL" id="QLC49727.1"/>
    </source>
</evidence>
<keyword evidence="1" id="KW-1133">Transmembrane helix</keyword>
<dbReference type="AlphaFoldDB" id="A0A7D5IP96"/>
<feature type="transmembrane region" description="Helical" evidence="1">
    <location>
        <begin position="12"/>
        <end position="35"/>
    </location>
</feature>
<name>A0A7D5IP96_9EURY</name>
<reference evidence="2 3" key="1">
    <citation type="submission" date="2020-06" db="EMBL/GenBank/DDBJ databases">
        <title>Methanolobus halotolerans sp. nov., isolated from a saline lake Tus in Siberia.</title>
        <authorList>
            <person name="Shen Y."/>
            <person name="Chen S.-C."/>
            <person name="Lai M.-C."/>
            <person name="Huang H.-H."/>
            <person name="Chiu H.-H."/>
            <person name="Tang S.-L."/>
            <person name="Rogozin D.Y."/>
            <person name="Degermendzhy A.G."/>
        </authorList>
    </citation>
    <scope>NUCLEOTIDE SEQUENCE [LARGE SCALE GENOMIC DNA]</scope>
    <source>
        <strain evidence="2 3">DSM 21339</strain>
    </source>
</reference>
<feature type="transmembrane region" description="Helical" evidence="1">
    <location>
        <begin position="129"/>
        <end position="149"/>
    </location>
</feature>
<dbReference type="PANTHER" id="PTHR31721:SF4">
    <property type="entry name" value="OS06G0710300 PROTEIN"/>
    <property type="match status" value="1"/>
</dbReference>
<accession>A0A7D5IP96</accession>
<dbReference type="PIRSF" id="PIRSF026509">
    <property type="entry name" value="UCP026509"/>
    <property type="match status" value="1"/>
</dbReference>
<feature type="transmembrane region" description="Helical" evidence="1">
    <location>
        <begin position="55"/>
        <end position="85"/>
    </location>
</feature>
<evidence type="ECO:0000313" key="3">
    <source>
        <dbReference type="Proteomes" id="UP000509594"/>
    </source>
</evidence>
<keyword evidence="1" id="KW-0472">Membrane</keyword>
<dbReference type="EMBL" id="CP058215">
    <property type="protein sequence ID" value="QLC49727.1"/>
    <property type="molecule type" value="Genomic_DNA"/>
</dbReference>